<reference evidence="2" key="1">
    <citation type="journal article" date="2019" name="Int. J. Syst. Evol. Microbiol.">
        <title>The Global Catalogue of Microorganisms (GCM) 10K type strain sequencing project: providing services to taxonomists for standard genome sequencing and annotation.</title>
        <authorList>
            <consortium name="The Broad Institute Genomics Platform"/>
            <consortium name="The Broad Institute Genome Sequencing Center for Infectious Disease"/>
            <person name="Wu L."/>
            <person name="Ma J."/>
        </authorList>
    </citation>
    <scope>NUCLEOTIDE SEQUENCE [LARGE SCALE GENOMIC DNA]</scope>
    <source>
        <strain evidence="2">CGMCC 1.1927</strain>
    </source>
</reference>
<organism evidence="1 2">
    <name type="scientific">Pseudarthrobacter polychromogenes</name>
    <dbReference type="NCBI Taxonomy" id="1676"/>
    <lineage>
        <taxon>Bacteria</taxon>
        <taxon>Bacillati</taxon>
        <taxon>Actinomycetota</taxon>
        <taxon>Actinomycetes</taxon>
        <taxon>Micrococcales</taxon>
        <taxon>Micrococcaceae</taxon>
        <taxon>Pseudarthrobacter</taxon>
    </lineage>
</organism>
<accession>A0ABQ1XAW5</accession>
<name>A0ABQ1XAW5_9MICC</name>
<keyword evidence="2" id="KW-1185">Reference proteome</keyword>
<sequence>MHGLKGVSFRQRPAGHSIGVTEVPSHGKAGFHVNGLAGLSPVKRERRARGGRTLFLGCCHDRPEGPAEEFRQCVHPDAFTHDGDRLLREVDFPGVRARVIHSSSLRRWHRA</sequence>
<dbReference type="EMBL" id="BMKU01000001">
    <property type="protein sequence ID" value="GGG84785.1"/>
    <property type="molecule type" value="Genomic_DNA"/>
</dbReference>
<evidence type="ECO:0000313" key="1">
    <source>
        <dbReference type="EMBL" id="GGG84785.1"/>
    </source>
</evidence>
<dbReference type="Proteomes" id="UP000596938">
    <property type="component" value="Unassembled WGS sequence"/>
</dbReference>
<protein>
    <submittedName>
        <fullName evidence="1">Uncharacterized protein</fullName>
    </submittedName>
</protein>
<comment type="caution">
    <text evidence="1">The sequence shown here is derived from an EMBL/GenBank/DDBJ whole genome shotgun (WGS) entry which is preliminary data.</text>
</comment>
<proteinExistence type="predicted"/>
<gene>
    <name evidence="1" type="ORF">GCM10011577_03050</name>
</gene>
<evidence type="ECO:0000313" key="2">
    <source>
        <dbReference type="Proteomes" id="UP000596938"/>
    </source>
</evidence>